<dbReference type="InterPro" id="IPR008942">
    <property type="entry name" value="ENTH_VHS"/>
</dbReference>
<feature type="compositionally biased region" description="Low complexity" evidence="1">
    <location>
        <begin position="294"/>
        <end position="327"/>
    </location>
</feature>
<feature type="compositionally biased region" description="Low complexity" evidence="1">
    <location>
        <begin position="515"/>
        <end position="539"/>
    </location>
</feature>
<feature type="compositionally biased region" description="Low complexity" evidence="1">
    <location>
        <begin position="410"/>
        <end position="420"/>
    </location>
</feature>
<dbReference type="PROSITE" id="PS50942">
    <property type="entry name" value="ENTH"/>
    <property type="match status" value="1"/>
</dbReference>
<feature type="compositionally biased region" description="Low complexity" evidence="1">
    <location>
        <begin position="337"/>
        <end position="379"/>
    </location>
</feature>
<organism evidence="3 4">
    <name type="scientific">Fusarium sarcochroum</name>
    <dbReference type="NCBI Taxonomy" id="1208366"/>
    <lineage>
        <taxon>Eukaryota</taxon>
        <taxon>Fungi</taxon>
        <taxon>Dikarya</taxon>
        <taxon>Ascomycota</taxon>
        <taxon>Pezizomycotina</taxon>
        <taxon>Sordariomycetes</taxon>
        <taxon>Hypocreomycetidae</taxon>
        <taxon>Hypocreales</taxon>
        <taxon>Nectriaceae</taxon>
        <taxon>Fusarium</taxon>
        <taxon>Fusarium lateritium species complex</taxon>
    </lineage>
</organism>
<evidence type="ECO:0000256" key="1">
    <source>
        <dbReference type="SAM" id="MobiDB-lite"/>
    </source>
</evidence>
<feature type="compositionally biased region" description="Basic and acidic residues" evidence="1">
    <location>
        <begin position="268"/>
        <end position="288"/>
    </location>
</feature>
<dbReference type="Gene3D" id="1.25.40.90">
    <property type="match status" value="1"/>
</dbReference>
<dbReference type="OrthoDB" id="4033880at2759"/>
<dbReference type="GO" id="GO:0030276">
    <property type="term" value="F:clathrin binding"/>
    <property type="evidence" value="ECO:0007669"/>
    <property type="project" value="TreeGrafter"/>
</dbReference>
<dbReference type="InterPro" id="IPR013809">
    <property type="entry name" value="ENTH"/>
</dbReference>
<feature type="region of interest" description="Disordered" evidence="1">
    <location>
        <begin position="228"/>
        <end position="546"/>
    </location>
</feature>
<feature type="compositionally biased region" description="Polar residues" evidence="1">
    <location>
        <begin position="422"/>
        <end position="470"/>
    </location>
</feature>
<sequence>MDMNDIKNTVSNLTLYDIKAGFRKAQNAVMNFTEMESKVREATNNEPWGASTTLMQEIANGTFNYQTLNEIMPMIYRRFTEKAAEEWRQIYKALQLLEFLIKHGSERVIDDARGHLSLLKMLRQFHFIDQNGKDQGINVRNRAKELADLLSDVDRIRTERKKARATKNKYTGVEGGATFGGGFSSGSSSRYGGFGSESAGYGGSAGGSGGPRDFGGYSGGVYGDGGGFGGQSDDWREGGAGRSERFEEYDEFDEGERPAASSTRAAAKRPERTPVKKAPEPPKKKEPEVDLFSFDDPASASSAAPSASNNSGFAALTPSNAAAAPAQAEDDDEFDDFQSAAPAQAAPSNNFMQTAPVTSAASSTAQFAAPQPQSAPQRADISQMVSMASISPAPSATGTPGANYSAFKVPAAPAAQAPKPSGFQQSGPNYFSSVQAQPSNPPSGSAFSGIGNASSNTPSTMSNMKPVTSSGAKPAPAAGGDAFGALWGKASAGIKKSETPTAGPTMGQLAKEKSSAGIWGAPSAAGSSSGSAPPKTGGSVFDDLLG</sequence>
<feature type="compositionally biased region" description="Low complexity" evidence="1">
    <location>
        <begin position="471"/>
        <end position="485"/>
    </location>
</feature>
<dbReference type="GO" id="GO:0030125">
    <property type="term" value="C:clathrin vesicle coat"/>
    <property type="evidence" value="ECO:0007669"/>
    <property type="project" value="TreeGrafter"/>
</dbReference>
<dbReference type="Proteomes" id="UP000622797">
    <property type="component" value="Unassembled WGS sequence"/>
</dbReference>
<dbReference type="GO" id="GO:0005886">
    <property type="term" value="C:plasma membrane"/>
    <property type="evidence" value="ECO:0007669"/>
    <property type="project" value="TreeGrafter"/>
</dbReference>
<evidence type="ECO:0000313" key="3">
    <source>
        <dbReference type="EMBL" id="KAF4963816.1"/>
    </source>
</evidence>
<comment type="caution">
    <text evidence="3">The sequence shown here is derived from an EMBL/GenBank/DDBJ whole genome shotgun (WGS) entry which is preliminary data.</text>
</comment>
<dbReference type="SMART" id="SM00273">
    <property type="entry name" value="ENTH"/>
    <property type="match status" value="1"/>
</dbReference>
<protein>
    <recommendedName>
        <fullName evidence="2">ENTH domain-containing protein</fullName>
    </recommendedName>
</protein>
<dbReference type="SUPFAM" id="SSF48464">
    <property type="entry name" value="ENTH/VHS domain"/>
    <property type="match status" value="1"/>
</dbReference>
<reference evidence="3" key="2">
    <citation type="submission" date="2020-05" db="EMBL/GenBank/DDBJ databases">
        <authorList>
            <person name="Kim H.-S."/>
            <person name="Proctor R.H."/>
            <person name="Brown D.W."/>
        </authorList>
    </citation>
    <scope>NUCLEOTIDE SEQUENCE</scope>
    <source>
        <strain evidence="3">NRRL 20472</strain>
    </source>
</reference>
<name>A0A8H4TTE7_9HYPO</name>
<accession>A0A8H4TTE7</accession>
<dbReference type="PANTHER" id="PTHR12276:SF45">
    <property type="entry name" value="CLATHRIN INTERACTOR 1"/>
    <property type="match status" value="1"/>
</dbReference>
<dbReference type="PANTHER" id="PTHR12276">
    <property type="entry name" value="EPSIN/ENT-RELATED"/>
    <property type="match status" value="1"/>
</dbReference>
<feature type="compositionally biased region" description="Basic and acidic residues" evidence="1">
    <location>
        <begin position="233"/>
        <end position="246"/>
    </location>
</feature>
<dbReference type="FunFam" id="1.25.40.90:FF:000006">
    <property type="entry name" value="Clathrin interactor 1"/>
    <property type="match status" value="1"/>
</dbReference>
<reference evidence="3" key="1">
    <citation type="journal article" date="2020" name="BMC Genomics">
        <title>Correction to: Identification and distribution of gene clusters required for synthesis of sphingolipid metabolism inhibitors in diverse species of the filamentous fungus Fusarium.</title>
        <authorList>
            <person name="Kim H.S."/>
            <person name="Lohmar J.M."/>
            <person name="Busman M."/>
            <person name="Brown D.W."/>
            <person name="Naumann T.A."/>
            <person name="Divon H.H."/>
            <person name="Lysoe E."/>
            <person name="Uhlig S."/>
            <person name="Proctor R.H."/>
        </authorList>
    </citation>
    <scope>NUCLEOTIDE SEQUENCE</scope>
    <source>
        <strain evidence="3">NRRL 20472</strain>
    </source>
</reference>
<dbReference type="EMBL" id="JABEXW010000448">
    <property type="protein sequence ID" value="KAF4963816.1"/>
    <property type="molecule type" value="Genomic_DNA"/>
</dbReference>
<dbReference type="GO" id="GO:0005829">
    <property type="term" value="C:cytosol"/>
    <property type="evidence" value="ECO:0007669"/>
    <property type="project" value="GOC"/>
</dbReference>
<dbReference type="GO" id="GO:0006895">
    <property type="term" value="P:Golgi to endosome transport"/>
    <property type="evidence" value="ECO:0007669"/>
    <property type="project" value="TreeGrafter"/>
</dbReference>
<proteinExistence type="predicted"/>
<dbReference type="Pfam" id="PF01417">
    <property type="entry name" value="ENTH"/>
    <property type="match status" value="1"/>
</dbReference>
<dbReference type="GO" id="GO:0006897">
    <property type="term" value="P:endocytosis"/>
    <property type="evidence" value="ECO:0007669"/>
    <property type="project" value="TreeGrafter"/>
</dbReference>
<dbReference type="AlphaFoldDB" id="A0A8H4TTE7"/>
<evidence type="ECO:0000313" key="4">
    <source>
        <dbReference type="Proteomes" id="UP000622797"/>
    </source>
</evidence>
<feature type="domain" description="ENTH" evidence="2">
    <location>
        <begin position="27"/>
        <end position="160"/>
    </location>
</feature>
<dbReference type="CDD" id="cd16992">
    <property type="entry name" value="ENTH_Ent3"/>
    <property type="match status" value="1"/>
</dbReference>
<evidence type="ECO:0000259" key="2">
    <source>
        <dbReference type="PROSITE" id="PS50942"/>
    </source>
</evidence>
<keyword evidence="4" id="KW-1185">Reference proteome</keyword>
<gene>
    <name evidence="3" type="ORF">FSARC_8176</name>
</gene>
<feature type="compositionally biased region" description="Polar residues" evidence="1">
    <location>
        <begin position="383"/>
        <end position="402"/>
    </location>
</feature>
<dbReference type="GO" id="GO:0005768">
    <property type="term" value="C:endosome"/>
    <property type="evidence" value="ECO:0007669"/>
    <property type="project" value="TreeGrafter"/>
</dbReference>
<dbReference type="GO" id="GO:0005543">
    <property type="term" value="F:phospholipid binding"/>
    <property type="evidence" value="ECO:0007669"/>
    <property type="project" value="TreeGrafter"/>
</dbReference>